<feature type="region of interest" description="Disordered" evidence="1">
    <location>
        <begin position="43"/>
        <end position="65"/>
    </location>
</feature>
<proteinExistence type="predicted"/>
<evidence type="ECO:0000256" key="1">
    <source>
        <dbReference type="SAM" id="MobiDB-lite"/>
    </source>
</evidence>
<organism evidence="3 4">
    <name type="scientific">Coprinellus micaceus</name>
    <name type="common">Glistening ink-cap mushroom</name>
    <name type="synonym">Coprinus micaceus</name>
    <dbReference type="NCBI Taxonomy" id="71717"/>
    <lineage>
        <taxon>Eukaryota</taxon>
        <taxon>Fungi</taxon>
        <taxon>Dikarya</taxon>
        <taxon>Basidiomycota</taxon>
        <taxon>Agaricomycotina</taxon>
        <taxon>Agaricomycetes</taxon>
        <taxon>Agaricomycetidae</taxon>
        <taxon>Agaricales</taxon>
        <taxon>Agaricineae</taxon>
        <taxon>Psathyrellaceae</taxon>
        <taxon>Coprinellus</taxon>
    </lineage>
</organism>
<dbReference type="Pfam" id="PF22602">
    <property type="entry name" value="NXF_NTF2"/>
    <property type="match status" value="1"/>
</dbReference>
<sequence length="234" mass="25891">MDTFDHDRAQLHDAYSHDATFSISIHDEAEGKEASMASTFCTERPNAKRGASSSITLPADSTPQPTRVFRGRKSIVDRLCSLGPHKFLSPRLPHAHPSPVYDIVTYPIFSSSSTGEASESPEAPLVEHAGELLLASFHSEAVNTTRMSRSVVMDHIVTVDQNFVLRLRRDSDTPSKREDCASGMELGKEEEDPWPLVVVSHQMVVRDGPMLRQEAVEEVLPWVLDIRAAAVQCD</sequence>
<comment type="caution">
    <text evidence="3">The sequence shown here is derived from an EMBL/GenBank/DDBJ whole genome shotgun (WGS) entry which is preliminary data.</text>
</comment>
<evidence type="ECO:0000313" key="3">
    <source>
        <dbReference type="EMBL" id="TEB36771.1"/>
    </source>
</evidence>
<dbReference type="SUPFAM" id="SSF54427">
    <property type="entry name" value="NTF2-like"/>
    <property type="match status" value="1"/>
</dbReference>
<dbReference type="AlphaFoldDB" id="A0A4Y7TRZ8"/>
<dbReference type="OrthoDB" id="3265156at2759"/>
<gene>
    <name evidence="3" type="ORF">FA13DRAFT_1727126</name>
</gene>
<keyword evidence="4" id="KW-1185">Reference proteome</keyword>
<dbReference type="InterPro" id="IPR032710">
    <property type="entry name" value="NTF2-like_dom_sf"/>
</dbReference>
<accession>A0A4Y7TRZ8</accession>
<reference evidence="3 4" key="1">
    <citation type="journal article" date="2019" name="Nat. Ecol. Evol.">
        <title>Megaphylogeny resolves global patterns of mushroom evolution.</title>
        <authorList>
            <person name="Varga T."/>
            <person name="Krizsan K."/>
            <person name="Foldi C."/>
            <person name="Dima B."/>
            <person name="Sanchez-Garcia M."/>
            <person name="Sanchez-Ramirez S."/>
            <person name="Szollosi G.J."/>
            <person name="Szarkandi J.G."/>
            <person name="Papp V."/>
            <person name="Albert L."/>
            <person name="Andreopoulos W."/>
            <person name="Angelini C."/>
            <person name="Antonin V."/>
            <person name="Barry K.W."/>
            <person name="Bougher N.L."/>
            <person name="Buchanan P."/>
            <person name="Buyck B."/>
            <person name="Bense V."/>
            <person name="Catcheside P."/>
            <person name="Chovatia M."/>
            <person name="Cooper J."/>
            <person name="Damon W."/>
            <person name="Desjardin D."/>
            <person name="Finy P."/>
            <person name="Geml J."/>
            <person name="Haridas S."/>
            <person name="Hughes K."/>
            <person name="Justo A."/>
            <person name="Karasinski D."/>
            <person name="Kautmanova I."/>
            <person name="Kiss B."/>
            <person name="Kocsube S."/>
            <person name="Kotiranta H."/>
            <person name="LaButti K.M."/>
            <person name="Lechner B.E."/>
            <person name="Liimatainen K."/>
            <person name="Lipzen A."/>
            <person name="Lukacs Z."/>
            <person name="Mihaltcheva S."/>
            <person name="Morgado L.N."/>
            <person name="Niskanen T."/>
            <person name="Noordeloos M.E."/>
            <person name="Ohm R.A."/>
            <person name="Ortiz-Santana B."/>
            <person name="Ovrebo C."/>
            <person name="Racz N."/>
            <person name="Riley R."/>
            <person name="Savchenko A."/>
            <person name="Shiryaev A."/>
            <person name="Soop K."/>
            <person name="Spirin V."/>
            <person name="Szebenyi C."/>
            <person name="Tomsovsky M."/>
            <person name="Tulloss R.E."/>
            <person name="Uehling J."/>
            <person name="Grigoriev I.V."/>
            <person name="Vagvolgyi C."/>
            <person name="Papp T."/>
            <person name="Martin F.M."/>
            <person name="Miettinen O."/>
            <person name="Hibbett D.S."/>
            <person name="Nagy L.G."/>
        </authorList>
    </citation>
    <scope>NUCLEOTIDE SEQUENCE [LARGE SCALE GENOMIC DNA]</scope>
    <source>
        <strain evidence="3 4">FP101781</strain>
    </source>
</reference>
<dbReference type="Gene3D" id="3.10.450.50">
    <property type="match status" value="1"/>
</dbReference>
<dbReference type="Proteomes" id="UP000298030">
    <property type="component" value="Unassembled WGS sequence"/>
</dbReference>
<evidence type="ECO:0000259" key="2">
    <source>
        <dbReference type="Pfam" id="PF22602"/>
    </source>
</evidence>
<feature type="domain" description="Nuclear transport factor 2" evidence="2">
    <location>
        <begin position="2"/>
        <end position="206"/>
    </location>
</feature>
<dbReference type="EMBL" id="QPFP01000005">
    <property type="protein sequence ID" value="TEB36771.1"/>
    <property type="molecule type" value="Genomic_DNA"/>
</dbReference>
<feature type="compositionally biased region" description="Polar residues" evidence="1">
    <location>
        <begin position="51"/>
        <end position="65"/>
    </location>
</feature>
<evidence type="ECO:0000313" key="4">
    <source>
        <dbReference type="Proteomes" id="UP000298030"/>
    </source>
</evidence>
<dbReference type="InterPro" id="IPR002075">
    <property type="entry name" value="NTF2_dom"/>
</dbReference>
<protein>
    <recommendedName>
        <fullName evidence="2">Nuclear transport factor 2 domain-containing protein</fullName>
    </recommendedName>
</protein>
<name>A0A4Y7TRZ8_COPMI</name>